<gene>
    <name evidence="2" type="ORF">POPTR_012G092300</name>
</gene>
<dbReference type="HOGENOM" id="CLU_2780539_0_0_1"/>
<sequence length="69" mass="7315">MPAAGSKGAPKNPGEIKDDTSSSREEKQFPVHKFIYSFTHLGLLTGFCGSDHCPFSPEPSAACPDSTDS</sequence>
<feature type="region of interest" description="Disordered" evidence="1">
    <location>
        <begin position="1"/>
        <end position="26"/>
    </location>
</feature>
<feature type="compositionally biased region" description="Basic and acidic residues" evidence="1">
    <location>
        <begin position="14"/>
        <end position="26"/>
    </location>
</feature>
<reference evidence="2 3" key="1">
    <citation type="journal article" date="2006" name="Science">
        <title>The genome of black cottonwood, Populus trichocarpa (Torr. &amp; Gray).</title>
        <authorList>
            <person name="Tuskan G.A."/>
            <person name="Difazio S."/>
            <person name="Jansson S."/>
            <person name="Bohlmann J."/>
            <person name="Grigoriev I."/>
            <person name="Hellsten U."/>
            <person name="Putnam N."/>
            <person name="Ralph S."/>
            <person name="Rombauts S."/>
            <person name="Salamov A."/>
            <person name="Schein J."/>
            <person name="Sterck L."/>
            <person name="Aerts A."/>
            <person name="Bhalerao R.R."/>
            <person name="Bhalerao R.P."/>
            <person name="Blaudez D."/>
            <person name="Boerjan W."/>
            <person name="Brun A."/>
            <person name="Brunner A."/>
            <person name="Busov V."/>
            <person name="Campbell M."/>
            <person name="Carlson J."/>
            <person name="Chalot M."/>
            <person name="Chapman J."/>
            <person name="Chen G.L."/>
            <person name="Cooper D."/>
            <person name="Coutinho P.M."/>
            <person name="Couturier J."/>
            <person name="Covert S."/>
            <person name="Cronk Q."/>
            <person name="Cunningham R."/>
            <person name="Davis J."/>
            <person name="Degroeve S."/>
            <person name="Dejardin A."/>
            <person name="Depamphilis C."/>
            <person name="Detter J."/>
            <person name="Dirks B."/>
            <person name="Dubchak I."/>
            <person name="Duplessis S."/>
            <person name="Ehlting J."/>
            <person name="Ellis B."/>
            <person name="Gendler K."/>
            <person name="Goodstein D."/>
            <person name="Gribskov M."/>
            <person name="Grimwood J."/>
            <person name="Groover A."/>
            <person name="Gunter L."/>
            <person name="Hamberger B."/>
            <person name="Heinze B."/>
            <person name="Helariutta Y."/>
            <person name="Henrissat B."/>
            <person name="Holligan D."/>
            <person name="Holt R."/>
            <person name="Huang W."/>
            <person name="Islam-Faridi N."/>
            <person name="Jones S."/>
            <person name="Jones-Rhoades M."/>
            <person name="Jorgensen R."/>
            <person name="Joshi C."/>
            <person name="Kangasjarvi J."/>
            <person name="Karlsson J."/>
            <person name="Kelleher C."/>
            <person name="Kirkpatrick R."/>
            <person name="Kirst M."/>
            <person name="Kohler A."/>
            <person name="Kalluri U."/>
            <person name="Larimer F."/>
            <person name="Leebens-Mack J."/>
            <person name="Leple J.C."/>
            <person name="Locascio P."/>
            <person name="Lou Y."/>
            <person name="Lucas S."/>
            <person name="Martin F."/>
            <person name="Montanini B."/>
            <person name="Napoli C."/>
            <person name="Nelson D.R."/>
            <person name="Nelson C."/>
            <person name="Nieminen K."/>
            <person name="Nilsson O."/>
            <person name="Pereda V."/>
            <person name="Peter G."/>
            <person name="Philippe R."/>
            <person name="Pilate G."/>
            <person name="Poliakov A."/>
            <person name="Razumovskaya J."/>
            <person name="Richardson P."/>
            <person name="Rinaldi C."/>
            <person name="Ritland K."/>
            <person name="Rouze P."/>
            <person name="Ryaboy D."/>
            <person name="Schmutz J."/>
            <person name="Schrader J."/>
            <person name="Segerman B."/>
            <person name="Shin H."/>
            <person name="Siddiqui A."/>
            <person name="Sterky F."/>
            <person name="Terry A."/>
            <person name="Tsai C.J."/>
            <person name="Uberbacher E."/>
            <person name="Unneberg P."/>
            <person name="Vahala J."/>
            <person name="Wall K."/>
            <person name="Wessler S."/>
            <person name="Yang G."/>
            <person name="Yin T."/>
            <person name="Douglas C."/>
            <person name="Marra M."/>
            <person name="Sandberg G."/>
            <person name="Van de Peer Y."/>
            <person name="Rokhsar D."/>
        </authorList>
    </citation>
    <scope>NUCLEOTIDE SEQUENCE [LARGE SCALE GENOMIC DNA]</scope>
    <source>
        <strain evidence="3">cv. Nisqually</strain>
    </source>
</reference>
<evidence type="ECO:0000256" key="1">
    <source>
        <dbReference type="SAM" id="MobiDB-lite"/>
    </source>
</evidence>
<protein>
    <submittedName>
        <fullName evidence="2">Uncharacterized protein</fullName>
    </submittedName>
</protein>
<evidence type="ECO:0000313" key="3">
    <source>
        <dbReference type="Proteomes" id="UP000006729"/>
    </source>
</evidence>
<dbReference type="Proteomes" id="UP000006729">
    <property type="component" value="Chromosome 12"/>
</dbReference>
<accession>U5FXN2</accession>
<dbReference type="AlphaFoldDB" id="U5FXN2"/>
<name>U5FXN2_POPTR</name>
<dbReference type="InParanoid" id="U5FXN2"/>
<proteinExistence type="predicted"/>
<evidence type="ECO:0000313" key="2">
    <source>
        <dbReference type="EMBL" id="PNT10285.1"/>
    </source>
</evidence>
<keyword evidence="3" id="KW-1185">Reference proteome</keyword>
<organism evidence="2 3">
    <name type="scientific">Populus trichocarpa</name>
    <name type="common">Western balsam poplar</name>
    <name type="synonym">Populus balsamifera subsp. trichocarpa</name>
    <dbReference type="NCBI Taxonomy" id="3694"/>
    <lineage>
        <taxon>Eukaryota</taxon>
        <taxon>Viridiplantae</taxon>
        <taxon>Streptophyta</taxon>
        <taxon>Embryophyta</taxon>
        <taxon>Tracheophyta</taxon>
        <taxon>Spermatophyta</taxon>
        <taxon>Magnoliopsida</taxon>
        <taxon>eudicotyledons</taxon>
        <taxon>Gunneridae</taxon>
        <taxon>Pentapetalae</taxon>
        <taxon>rosids</taxon>
        <taxon>fabids</taxon>
        <taxon>Malpighiales</taxon>
        <taxon>Salicaceae</taxon>
        <taxon>Saliceae</taxon>
        <taxon>Populus</taxon>
    </lineage>
</organism>
<dbReference type="EMBL" id="CM009301">
    <property type="protein sequence ID" value="PNT10285.1"/>
    <property type="molecule type" value="Genomic_DNA"/>
</dbReference>